<dbReference type="InterPro" id="IPR029071">
    <property type="entry name" value="Ubiquitin-like_domsf"/>
</dbReference>
<dbReference type="InterPro" id="IPR000626">
    <property type="entry name" value="Ubiquitin-like_dom"/>
</dbReference>
<feature type="domain" description="Ubiquitin-like" evidence="2">
    <location>
        <begin position="114"/>
        <end position="190"/>
    </location>
</feature>
<keyword evidence="4" id="KW-1185">Reference proteome</keyword>
<dbReference type="AlphaFoldDB" id="A0AAV2HH61"/>
<dbReference type="InterPro" id="IPR019956">
    <property type="entry name" value="Ubiquitin_dom"/>
</dbReference>
<evidence type="ECO:0000313" key="3">
    <source>
        <dbReference type="EMBL" id="CAL1532720.1"/>
    </source>
</evidence>
<evidence type="ECO:0000256" key="1">
    <source>
        <dbReference type="SAM" id="MobiDB-lite"/>
    </source>
</evidence>
<proteinExistence type="predicted"/>
<evidence type="ECO:0000259" key="2">
    <source>
        <dbReference type="PROSITE" id="PS50053"/>
    </source>
</evidence>
<comment type="caution">
    <text evidence="3">The sequence shown here is derived from an EMBL/GenBank/DDBJ whole genome shotgun (WGS) entry which is preliminary data.</text>
</comment>
<dbReference type="Pfam" id="PF00240">
    <property type="entry name" value="ubiquitin"/>
    <property type="match status" value="1"/>
</dbReference>
<feature type="compositionally biased region" description="Polar residues" evidence="1">
    <location>
        <begin position="34"/>
        <end position="44"/>
    </location>
</feature>
<evidence type="ECO:0000313" key="4">
    <source>
        <dbReference type="Proteomes" id="UP001497497"/>
    </source>
</evidence>
<name>A0AAV2HH61_LYMST</name>
<gene>
    <name evidence="3" type="ORF">GSLYS_00006738001</name>
</gene>
<dbReference type="InterPro" id="IPR050158">
    <property type="entry name" value="Ubiquitin_ubiquitin-like"/>
</dbReference>
<feature type="region of interest" description="Disordered" evidence="1">
    <location>
        <begin position="1"/>
        <end position="73"/>
    </location>
</feature>
<reference evidence="3 4" key="1">
    <citation type="submission" date="2024-04" db="EMBL/GenBank/DDBJ databases">
        <authorList>
            <consortium name="Genoscope - CEA"/>
            <person name="William W."/>
        </authorList>
    </citation>
    <scope>NUCLEOTIDE SEQUENCE [LARGE SCALE GENOMIC DNA]</scope>
</reference>
<dbReference type="SMART" id="SM00213">
    <property type="entry name" value="UBQ"/>
    <property type="match status" value="1"/>
</dbReference>
<dbReference type="Proteomes" id="UP001497497">
    <property type="component" value="Unassembled WGS sequence"/>
</dbReference>
<dbReference type="Gene3D" id="3.10.20.90">
    <property type="entry name" value="Phosphatidylinositol 3-kinase Catalytic Subunit, Chain A, domain 1"/>
    <property type="match status" value="1"/>
</dbReference>
<accession>A0AAV2HH61</accession>
<dbReference type="PANTHER" id="PTHR10666">
    <property type="entry name" value="UBIQUITIN"/>
    <property type="match status" value="1"/>
</dbReference>
<dbReference type="PROSITE" id="PS50053">
    <property type="entry name" value="UBIQUITIN_2"/>
    <property type="match status" value="1"/>
</dbReference>
<dbReference type="EMBL" id="CAXITT010000124">
    <property type="protein sequence ID" value="CAL1532720.1"/>
    <property type="molecule type" value="Genomic_DNA"/>
</dbReference>
<dbReference type="SUPFAM" id="SSF54236">
    <property type="entry name" value="Ubiquitin-like"/>
    <property type="match status" value="1"/>
</dbReference>
<sequence length="190" mass="20801">MPPTNHPHQNGVHGSRDSHVPNGRPTPMEVENGNGLTITASLSESPRFARRNPPVSSNECVTVSPRPGDRPTTHMVLKQGNGELKVVETRPHAAVSGQAGVLGTITISEANDNFQMFVKNFSDSKSYTFVVQKSYGVEELMDMIFEKLRIPKDQQLLTYGGKNLVVGMTLAHYDIKENSTVFLTGRLRGG</sequence>
<organism evidence="3 4">
    <name type="scientific">Lymnaea stagnalis</name>
    <name type="common">Great pond snail</name>
    <name type="synonym">Helix stagnalis</name>
    <dbReference type="NCBI Taxonomy" id="6523"/>
    <lineage>
        <taxon>Eukaryota</taxon>
        <taxon>Metazoa</taxon>
        <taxon>Spiralia</taxon>
        <taxon>Lophotrochozoa</taxon>
        <taxon>Mollusca</taxon>
        <taxon>Gastropoda</taxon>
        <taxon>Heterobranchia</taxon>
        <taxon>Euthyneura</taxon>
        <taxon>Panpulmonata</taxon>
        <taxon>Hygrophila</taxon>
        <taxon>Lymnaeoidea</taxon>
        <taxon>Lymnaeidae</taxon>
        <taxon>Lymnaea</taxon>
    </lineage>
</organism>
<protein>
    <recommendedName>
        <fullName evidence="2">Ubiquitin-like domain-containing protein</fullName>
    </recommendedName>
</protein>
<dbReference type="PRINTS" id="PR00348">
    <property type="entry name" value="UBIQUITIN"/>
</dbReference>